<accession>A0A381VGF5</accession>
<evidence type="ECO:0000256" key="1">
    <source>
        <dbReference type="ARBA" id="ARBA00001917"/>
    </source>
</evidence>
<organism evidence="10">
    <name type="scientific">marine metagenome</name>
    <dbReference type="NCBI Taxonomy" id="408172"/>
    <lineage>
        <taxon>unclassified sequences</taxon>
        <taxon>metagenomes</taxon>
        <taxon>ecological metagenomes</taxon>
    </lineage>
</organism>
<reference evidence="10" key="1">
    <citation type="submission" date="2018-05" db="EMBL/GenBank/DDBJ databases">
        <authorList>
            <person name="Lanie J.A."/>
            <person name="Ng W.-L."/>
            <person name="Kazmierczak K.M."/>
            <person name="Andrzejewski T.M."/>
            <person name="Davidsen T.M."/>
            <person name="Wayne K.J."/>
            <person name="Tettelin H."/>
            <person name="Glass J.I."/>
            <person name="Rusch D."/>
            <person name="Podicherti R."/>
            <person name="Tsui H.-C.T."/>
            <person name="Winkler M.E."/>
        </authorList>
    </citation>
    <scope>NUCLEOTIDE SEQUENCE</scope>
</reference>
<dbReference type="Gene3D" id="2.30.110.10">
    <property type="entry name" value="Electron Transport, Fmn-binding Protein, Chain A"/>
    <property type="match status" value="1"/>
</dbReference>
<name>A0A381VGF5_9ZZZZ</name>
<keyword evidence="4" id="KW-0288">FMN</keyword>
<dbReference type="PANTHER" id="PTHR10851:SF0">
    <property type="entry name" value="PYRIDOXINE-5'-PHOSPHATE OXIDASE"/>
    <property type="match status" value="1"/>
</dbReference>
<dbReference type="InterPro" id="IPR011576">
    <property type="entry name" value="Pyridox_Oxase_N"/>
</dbReference>
<feature type="domain" description="Pyridoxine 5'-phosphate oxidase dimerisation C-terminal" evidence="9">
    <location>
        <begin position="180"/>
        <end position="220"/>
    </location>
</feature>
<dbReference type="NCBIfam" id="NF004231">
    <property type="entry name" value="PRK05679.1"/>
    <property type="match status" value="1"/>
</dbReference>
<dbReference type="PANTHER" id="PTHR10851">
    <property type="entry name" value="PYRIDOXINE-5-PHOSPHATE OXIDASE"/>
    <property type="match status" value="1"/>
</dbReference>
<comment type="subunit">
    <text evidence="2">Homodimer.</text>
</comment>
<evidence type="ECO:0000259" key="8">
    <source>
        <dbReference type="Pfam" id="PF01243"/>
    </source>
</evidence>
<comment type="pathway">
    <text evidence="7">Cofactor metabolism.</text>
</comment>
<evidence type="ECO:0000256" key="7">
    <source>
        <dbReference type="ARBA" id="ARBA00060587"/>
    </source>
</evidence>
<evidence type="ECO:0000256" key="6">
    <source>
        <dbReference type="ARBA" id="ARBA00023096"/>
    </source>
</evidence>
<keyword evidence="6" id="KW-0664">Pyridoxine biosynthesis</keyword>
<gene>
    <name evidence="10" type="ORF">METZ01_LOCUS92264</name>
</gene>
<evidence type="ECO:0000256" key="3">
    <source>
        <dbReference type="ARBA" id="ARBA00022630"/>
    </source>
</evidence>
<keyword evidence="5" id="KW-0560">Oxidoreductase</keyword>
<evidence type="ECO:0000313" key="10">
    <source>
        <dbReference type="EMBL" id="SVA39410.1"/>
    </source>
</evidence>
<dbReference type="Pfam" id="PF10590">
    <property type="entry name" value="PNP_phzG_C"/>
    <property type="match status" value="1"/>
</dbReference>
<dbReference type="EMBL" id="UINC01008766">
    <property type="protein sequence ID" value="SVA39410.1"/>
    <property type="molecule type" value="Genomic_DNA"/>
</dbReference>
<dbReference type="Pfam" id="PF01243">
    <property type="entry name" value="PNPOx_N"/>
    <property type="match status" value="1"/>
</dbReference>
<dbReference type="AlphaFoldDB" id="A0A381VGF5"/>
<evidence type="ECO:0000256" key="2">
    <source>
        <dbReference type="ARBA" id="ARBA00011738"/>
    </source>
</evidence>
<dbReference type="NCBIfam" id="TIGR00558">
    <property type="entry name" value="pdxH"/>
    <property type="match status" value="1"/>
</dbReference>
<dbReference type="HAMAP" id="MF_01629">
    <property type="entry name" value="PdxH"/>
    <property type="match status" value="1"/>
</dbReference>
<proteinExistence type="inferred from homology"/>
<keyword evidence="3" id="KW-0285">Flavoprotein</keyword>
<comment type="cofactor">
    <cofactor evidence="1">
        <name>FMN</name>
        <dbReference type="ChEBI" id="CHEBI:58210"/>
    </cofactor>
</comment>
<evidence type="ECO:0000256" key="4">
    <source>
        <dbReference type="ARBA" id="ARBA00022643"/>
    </source>
</evidence>
<dbReference type="GO" id="GO:0010181">
    <property type="term" value="F:FMN binding"/>
    <property type="evidence" value="ECO:0007669"/>
    <property type="project" value="InterPro"/>
</dbReference>
<dbReference type="InterPro" id="IPR012349">
    <property type="entry name" value="Split_barrel_FMN-bd"/>
</dbReference>
<dbReference type="SUPFAM" id="SSF50475">
    <property type="entry name" value="FMN-binding split barrel"/>
    <property type="match status" value="1"/>
</dbReference>
<dbReference type="PIRSF" id="PIRSF000190">
    <property type="entry name" value="Pyd_amn-ph_oxd"/>
    <property type="match status" value="1"/>
</dbReference>
<sequence length="220" mass="25081">MSLLAKLRLVLSLGQGIKSLTHGLTEKEAGLDPFRLFGEWFQHAKTSGVALPEAMTLATASKDGAPSARIVLLKSFDTRGFIFYTNYDSRKCHDLEENPCAALICHWTVLQRQIRIEGSVERTSQEESTEYFRTRPRGSQIGAWASTQSASLDSYDQLVRRTTEFDQKFKGQDIPLPPFWGGYIVRPTRIEFWQGRANRLHDRLLYDREGSGWKVTRLNP</sequence>
<evidence type="ECO:0000259" key="9">
    <source>
        <dbReference type="Pfam" id="PF10590"/>
    </source>
</evidence>
<evidence type="ECO:0008006" key="11">
    <source>
        <dbReference type="Google" id="ProtNLM"/>
    </source>
</evidence>
<dbReference type="GO" id="GO:0004733">
    <property type="term" value="F:pyridoxamine phosphate oxidase activity"/>
    <property type="evidence" value="ECO:0007669"/>
    <property type="project" value="InterPro"/>
</dbReference>
<dbReference type="InterPro" id="IPR019576">
    <property type="entry name" value="Pyridoxamine_oxidase_dimer_C"/>
</dbReference>
<dbReference type="InterPro" id="IPR019740">
    <property type="entry name" value="Pyridox_Oxase_CS"/>
</dbReference>
<evidence type="ECO:0000256" key="5">
    <source>
        <dbReference type="ARBA" id="ARBA00023002"/>
    </source>
</evidence>
<dbReference type="InterPro" id="IPR000659">
    <property type="entry name" value="Pyridox_Oxase"/>
</dbReference>
<dbReference type="FunFam" id="2.30.110.10:FF:000020">
    <property type="entry name" value="PNPO isoform 11"/>
    <property type="match status" value="1"/>
</dbReference>
<dbReference type="PROSITE" id="PS01064">
    <property type="entry name" value="PYRIDOX_OXIDASE"/>
    <property type="match status" value="1"/>
</dbReference>
<dbReference type="GO" id="GO:0008615">
    <property type="term" value="P:pyridoxine biosynthetic process"/>
    <property type="evidence" value="ECO:0007669"/>
    <property type="project" value="UniProtKB-KW"/>
</dbReference>
<protein>
    <recommendedName>
        <fullName evidence="11">Pyridoxamine 5'-phosphate oxidase</fullName>
    </recommendedName>
</protein>
<feature type="domain" description="Pyridoxamine 5'-phosphate oxidase N-terminal" evidence="8">
    <location>
        <begin position="50"/>
        <end position="166"/>
    </location>
</feature>